<dbReference type="InterPro" id="IPR051088">
    <property type="entry name" value="PTS_Sugar-EIIC/EIIB"/>
</dbReference>
<keyword evidence="7 8" id="KW-0472">Membrane</keyword>
<feature type="transmembrane region" description="Helical" evidence="9">
    <location>
        <begin position="217"/>
        <end position="238"/>
    </location>
</feature>
<keyword evidence="3 8" id="KW-1003">Cell membrane</keyword>
<dbReference type="Pfam" id="PF02378">
    <property type="entry name" value="PTS_EIIC"/>
    <property type="match status" value="1"/>
</dbReference>
<accession>A0A6N7VSP0</accession>
<feature type="transmembrane region" description="Helical" evidence="9">
    <location>
        <begin position="389"/>
        <end position="407"/>
    </location>
</feature>
<feature type="transmembrane region" description="Helical" evidence="9">
    <location>
        <begin position="279"/>
        <end position="301"/>
    </location>
</feature>
<dbReference type="PIRSF" id="PIRSF006351">
    <property type="entry name" value="PTS_EIIC-Cellobiose"/>
    <property type="match status" value="1"/>
</dbReference>
<keyword evidence="5 9" id="KW-0812">Transmembrane</keyword>
<keyword evidence="6 9" id="KW-1133">Transmembrane helix</keyword>
<evidence type="ECO:0000256" key="2">
    <source>
        <dbReference type="ARBA" id="ARBA00022448"/>
    </source>
</evidence>
<feature type="transmembrane region" description="Helical" evidence="9">
    <location>
        <begin position="109"/>
        <end position="128"/>
    </location>
</feature>
<dbReference type="AlphaFoldDB" id="A0A6N7VSP0"/>
<feature type="domain" description="PTS EIIC type-3" evidence="10">
    <location>
        <begin position="11"/>
        <end position="406"/>
    </location>
</feature>
<dbReference type="InterPro" id="IPR003352">
    <property type="entry name" value="PTS_EIIC"/>
</dbReference>
<gene>
    <name evidence="11" type="ORF">FYJ26_05440</name>
</gene>
<feature type="transmembrane region" description="Helical" evidence="9">
    <location>
        <begin position="78"/>
        <end position="97"/>
    </location>
</feature>
<dbReference type="GO" id="GO:1902815">
    <property type="term" value="P:N,N'-diacetylchitobiose import"/>
    <property type="evidence" value="ECO:0007669"/>
    <property type="project" value="TreeGrafter"/>
</dbReference>
<dbReference type="PROSITE" id="PS51105">
    <property type="entry name" value="PTS_EIIC_TYPE_3"/>
    <property type="match status" value="1"/>
</dbReference>
<evidence type="ECO:0000256" key="1">
    <source>
        <dbReference type="ARBA" id="ARBA00004651"/>
    </source>
</evidence>
<feature type="transmembrane region" description="Helical" evidence="9">
    <location>
        <begin position="339"/>
        <end position="357"/>
    </location>
</feature>
<evidence type="ECO:0000256" key="4">
    <source>
        <dbReference type="ARBA" id="ARBA00022597"/>
    </source>
</evidence>
<dbReference type="NCBIfam" id="TIGR00410">
    <property type="entry name" value="lacE"/>
    <property type="match status" value="1"/>
</dbReference>
<evidence type="ECO:0000256" key="3">
    <source>
        <dbReference type="ARBA" id="ARBA00022475"/>
    </source>
</evidence>
<dbReference type="InterPro" id="IPR004501">
    <property type="entry name" value="PTS_EIIC_3"/>
</dbReference>
<dbReference type="GO" id="GO:0008982">
    <property type="term" value="F:protein-N(PI)-phosphohistidine-sugar phosphotransferase activity"/>
    <property type="evidence" value="ECO:0007669"/>
    <property type="project" value="UniProtKB-UniRule"/>
</dbReference>
<evidence type="ECO:0000256" key="7">
    <source>
        <dbReference type="ARBA" id="ARBA00023136"/>
    </source>
</evidence>
<keyword evidence="4 8" id="KW-0762">Sugar transport</keyword>
<keyword evidence="2 8" id="KW-0813">Transport</keyword>
<dbReference type="RefSeq" id="WP_154540429.1">
    <property type="nucleotide sequence ID" value="NZ_VULQ01000005.1"/>
</dbReference>
<reference evidence="11 12" key="1">
    <citation type="submission" date="2019-08" db="EMBL/GenBank/DDBJ databases">
        <title>In-depth cultivation of the pig gut microbiome towards novel bacterial diversity and tailored functional studies.</title>
        <authorList>
            <person name="Wylensek D."/>
            <person name="Hitch T.C.A."/>
            <person name="Clavel T."/>
        </authorList>
    </citation>
    <scope>NUCLEOTIDE SEQUENCE [LARGE SCALE GENOMIC DNA]</scope>
    <source>
        <strain evidence="11 12">WCA-380-WT-2B</strain>
    </source>
</reference>
<dbReference type="EMBL" id="VULQ01000005">
    <property type="protein sequence ID" value="MSS77862.1"/>
    <property type="molecule type" value="Genomic_DNA"/>
</dbReference>
<protein>
    <recommendedName>
        <fullName evidence="8">Permease IIC component</fullName>
    </recommendedName>
</protein>
<dbReference type="InterPro" id="IPR004796">
    <property type="entry name" value="PTS_IIC_cello"/>
</dbReference>
<keyword evidence="12" id="KW-1185">Reference proteome</keyword>
<proteinExistence type="predicted"/>
<feature type="transmembrane region" description="Helical" evidence="9">
    <location>
        <begin position="178"/>
        <end position="196"/>
    </location>
</feature>
<comment type="subcellular location">
    <subcellularLocation>
        <location evidence="1">Cell membrane</location>
        <topology evidence="1">Multi-pass membrane protein</topology>
    </subcellularLocation>
</comment>
<evidence type="ECO:0000313" key="11">
    <source>
        <dbReference type="EMBL" id="MSS77862.1"/>
    </source>
</evidence>
<organism evidence="11 12">
    <name type="scientific">Anaerococcus porci</name>
    <dbReference type="NCBI Taxonomy" id="2652269"/>
    <lineage>
        <taxon>Bacteria</taxon>
        <taxon>Bacillati</taxon>
        <taxon>Bacillota</taxon>
        <taxon>Tissierellia</taxon>
        <taxon>Tissierellales</taxon>
        <taxon>Peptoniphilaceae</taxon>
        <taxon>Anaerococcus</taxon>
    </lineage>
</organism>
<comment type="function">
    <text evidence="8">The phosphoenolpyruvate-dependent sugar phosphotransferase system (PTS), a major carbohydrate active -transport system, catalyzes the phosphorylation of incoming sugar substrates concomitant with their translocation across the cell membrane.</text>
</comment>
<evidence type="ECO:0000256" key="6">
    <source>
        <dbReference type="ARBA" id="ARBA00022989"/>
    </source>
</evidence>
<name>A0A6N7VSP0_9FIRM</name>
<dbReference type="GO" id="GO:0005886">
    <property type="term" value="C:plasma membrane"/>
    <property type="evidence" value="ECO:0007669"/>
    <property type="project" value="UniProtKB-SubCell"/>
</dbReference>
<evidence type="ECO:0000313" key="12">
    <source>
        <dbReference type="Proteomes" id="UP000441925"/>
    </source>
</evidence>
<sequence>MNRFNKFVEFLEKKLLPIVEKMEGQVHLQAIKNSMLALLPVTIIGSFTLVAVNLAQVFQNTFYANFVSSYELEIMTLFNFSMGLMGLFTALFVSYNLSRSYDMYTIGDCLNGLVMYLILNSSVTESGIDMTYLDSKGMFTGIFVAIISVEISRELKEKNFIIKMPEGVPDMVSKNFELIIPLIVNSLVFLSIRILIFKLTGSLVPEIILSIMKPLSIGLNNVFGVMLLVFLIQLLWWFGIHGDATLGPIFLPVALQNITENAAAYAQGKPIPHVFTETFLSNFLLMSGSGITVGLLILMLFSKSKRYKELGKISLLPAVFGINEPITFGTPIVYNPILFIPYVIGPTLITLPIYKIFESGIVERAFIQSPGYTPFFLQGYLMNLSFKSTILQILILILSVLIYYPFFKVMEKDELKNEVDIKDSDGDK</sequence>
<evidence type="ECO:0000256" key="5">
    <source>
        <dbReference type="ARBA" id="ARBA00022692"/>
    </source>
</evidence>
<feature type="transmembrane region" description="Helical" evidence="9">
    <location>
        <begin position="36"/>
        <end position="58"/>
    </location>
</feature>
<comment type="caution">
    <text evidence="11">The sequence shown here is derived from an EMBL/GenBank/DDBJ whole genome shotgun (WGS) entry which is preliminary data.</text>
</comment>
<dbReference type="GO" id="GO:0009401">
    <property type="term" value="P:phosphoenolpyruvate-dependent sugar phosphotransferase system"/>
    <property type="evidence" value="ECO:0007669"/>
    <property type="project" value="InterPro"/>
</dbReference>
<evidence type="ECO:0000256" key="9">
    <source>
        <dbReference type="SAM" id="Phobius"/>
    </source>
</evidence>
<evidence type="ECO:0000256" key="8">
    <source>
        <dbReference type="PIRNR" id="PIRNR006351"/>
    </source>
</evidence>
<dbReference type="Proteomes" id="UP000441925">
    <property type="component" value="Unassembled WGS sequence"/>
</dbReference>
<evidence type="ECO:0000259" key="10">
    <source>
        <dbReference type="PROSITE" id="PS51105"/>
    </source>
</evidence>
<dbReference type="PANTHER" id="PTHR33989">
    <property type="match status" value="1"/>
</dbReference>
<dbReference type="PANTHER" id="PTHR33989:SF4">
    <property type="entry name" value="PTS SYSTEM N,N'-DIACETYLCHITOBIOSE-SPECIFIC EIIC COMPONENT"/>
    <property type="match status" value="1"/>
</dbReference>